<dbReference type="Proteomes" id="UP001472677">
    <property type="component" value="Unassembled WGS sequence"/>
</dbReference>
<evidence type="ECO:0000313" key="2">
    <source>
        <dbReference type="Proteomes" id="UP001472677"/>
    </source>
</evidence>
<comment type="caution">
    <text evidence="1">The sequence shown here is derived from an EMBL/GenBank/DDBJ whole genome shotgun (WGS) entry which is preliminary data.</text>
</comment>
<keyword evidence="2" id="KW-1185">Reference proteome</keyword>
<reference evidence="1 2" key="1">
    <citation type="journal article" date="2024" name="G3 (Bethesda)">
        <title>Genome assembly of Hibiscus sabdariffa L. provides insights into metabolisms of medicinal natural products.</title>
        <authorList>
            <person name="Kim T."/>
        </authorList>
    </citation>
    <scope>NUCLEOTIDE SEQUENCE [LARGE SCALE GENOMIC DNA]</scope>
    <source>
        <strain evidence="1">TK-2024</strain>
        <tissue evidence="1">Old leaves</tissue>
    </source>
</reference>
<organism evidence="1 2">
    <name type="scientific">Hibiscus sabdariffa</name>
    <name type="common">roselle</name>
    <dbReference type="NCBI Taxonomy" id="183260"/>
    <lineage>
        <taxon>Eukaryota</taxon>
        <taxon>Viridiplantae</taxon>
        <taxon>Streptophyta</taxon>
        <taxon>Embryophyta</taxon>
        <taxon>Tracheophyta</taxon>
        <taxon>Spermatophyta</taxon>
        <taxon>Magnoliopsida</taxon>
        <taxon>eudicotyledons</taxon>
        <taxon>Gunneridae</taxon>
        <taxon>Pentapetalae</taxon>
        <taxon>rosids</taxon>
        <taxon>malvids</taxon>
        <taxon>Malvales</taxon>
        <taxon>Malvaceae</taxon>
        <taxon>Malvoideae</taxon>
        <taxon>Hibiscus</taxon>
    </lineage>
</organism>
<sequence>MQVVHRRRCPVPANHKQGRGDGVVPKKQAIGSQYVILDDDNDAEEEGAVSAMEGVIPDGNAGKVVVHGDNEGVHRRMEPNSPPRWSLGVLSHRNRQVGSWYKVRRLQAKLFRDLPRTSYMSHKVEKEREVIE</sequence>
<dbReference type="EMBL" id="JBBPBM010000002">
    <property type="protein sequence ID" value="KAK8597022.1"/>
    <property type="molecule type" value="Genomic_DNA"/>
</dbReference>
<protein>
    <submittedName>
        <fullName evidence="1">Uncharacterized protein</fullName>
    </submittedName>
</protein>
<name>A0ABR2GAC7_9ROSI</name>
<accession>A0ABR2GAC7</accession>
<evidence type="ECO:0000313" key="1">
    <source>
        <dbReference type="EMBL" id="KAK8597022.1"/>
    </source>
</evidence>
<proteinExistence type="predicted"/>
<gene>
    <name evidence="1" type="ORF">V6N12_065499</name>
</gene>